<dbReference type="VEuPathDB" id="FungiDB:FUN_010785"/>
<dbReference type="Proteomes" id="UP000232688">
    <property type="component" value="Unassembled WGS sequence"/>
</dbReference>
<dbReference type="GO" id="GO:0005524">
    <property type="term" value="F:ATP binding"/>
    <property type="evidence" value="ECO:0007669"/>
    <property type="project" value="InterPro"/>
</dbReference>
<dbReference type="SUPFAM" id="SSF56112">
    <property type="entry name" value="Protein kinase-like (PK-like)"/>
    <property type="match status" value="1"/>
</dbReference>
<evidence type="ECO:0000313" key="3">
    <source>
        <dbReference type="Proteomes" id="UP000232688"/>
    </source>
</evidence>
<dbReference type="InterPro" id="IPR001245">
    <property type="entry name" value="Ser-Thr/Tyr_kinase_cat_dom"/>
</dbReference>
<protein>
    <submittedName>
        <fullName evidence="2">Kinase-like protein</fullName>
    </submittedName>
</protein>
<proteinExistence type="predicted"/>
<name>A0A2N0S3X1_9GLOM</name>
<dbReference type="VEuPathDB" id="FungiDB:RhiirA1_455054"/>
<dbReference type="PROSITE" id="PS50011">
    <property type="entry name" value="PROTEIN_KINASE_DOM"/>
    <property type="match status" value="1"/>
</dbReference>
<dbReference type="InterPro" id="IPR011009">
    <property type="entry name" value="Kinase-like_dom_sf"/>
</dbReference>
<dbReference type="EMBL" id="LLXH01000235">
    <property type="protein sequence ID" value="PKC70226.1"/>
    <property type="molecule type" value="Genomic_DNA"/>
</dbReference>
<keyword evidence="2" id="KW-0418">Kinase</keyword>
<organism evidence="2 3">
    <name type="scientific">Rhizophagus irregularis</name>
    <dbReference type="NCBI Taxonomy" id="588596"/>
    <lineage>
        <taxon>Eukaryota</taxon>
        <taxon>Fungi</taxon>
        <taxon>Fungi incertae sedis</taxon>
        <taxon>Mucoromycota</taxon>
        <taxon>Glomeromycotina</taxon>
        <taxon>Glomeromycetes</taxon>
        <taxon>Glomerales</taxon>
        <taxon>Glomeraceae</taxon>
        <taxon>Rhizophagus</taxon>
    </lineage>
</organism>
<reference evidence="2 3" key="1">
    <citation type="submission" date="2017-10" db="EMBL/GenBank/DDBJ databases">
        <title>Extensive intraspecific genome diversity in a model arbuscular mycorrhizal fungus.</title>
        <authorList>
            <person name="Chen E.C.H."/>
            <person name="Morin E."/>
            <person name="Baudet D."/>
            <person name="Noel J."/>
            <person name="Ndikumana S."/>
            <person name="Charron P."/>
            <person name="St-Onge C."/>
            <person name="Giorgi J."/>
            <person name="Grigoriev I.V."/>
            <person name="Roux C."/>
            <person name="Martin F.M."/>
            <person name="Corradi N."/>
        </authorList>
    </citation>
    <scope>NUCLEOTIDE SEQUENCE [LARGE SCALE GENOMIC DNA]</scope>
    <source>
        <strain evidence="2 3">A1</strain>
    </source>
</reference>
<dbReference type="PANTHER" id="PTHR44329">
    <property type="entry name" value="SERINE/THREONINE-PROTEIN KINASE TNNI3K-RELATED"/>
    <property type="match status" value="1"/>
</dbReference>
<feature type="domain" description="Protein kinase" evidence="1">
    <location>
        <begin position="94"/>
        <end position="364"/>
    </location>
</feature>
<dbReference type="PRINTS" id="PR00109">
    <property type="entry name" value="TYRKINASE"/>
</dbReference>
<dbReference type="Pfam" id="PF07714">
    <property type="entry name" value="PK_Tyr_Ser-Thr"/>
    <property type="match status" value="1"/>
</dbReference>
<accession>A0A2N0S3X1</accession>
<dbReference type="PANTHER" id="PTHR44329:SF214">
    <property type="entry name" value="PROTEIN KINASE DOMAIN-CONTAINING PROTEIN"/>
    <property type="match status" value="1"/>
</dbReference>
<dbReference type="InterPro" id="IPR000719">
    <property type="entry name" value="Prot_kinase_dom"/>
</dbReference>
<comment type="caution">
    <text evidence="2">The sequence shown here is derived from an EMBL/GenBank/DDBJ whole genome shotgun (WGS) entry which is preliminary data.</text>
</comment>
<dbReference type="AlphaFoldDB" id="A0A2N0S3X1"/>
<evidence type="ECO:0000259" key="1">
    <source>
        <dbReference type="PROSITE" id="PS50011"/>
    </source>
</evidence>
<sequence>MPFLNLKLIVFHHPHNFSTPFSNTNNVGNFLQNIELFYSDIFKKLWCKKCDPFRLIERVTSGNSNIDKFIKDTIYCARNDDCPELPEWIPFDRFININLIGEGGFAKVYSAIWIDGEAKYFKLDDGNWKRREPEPIKVALKRLNDSQNMTSEYLNELIIHWHFCERYGGLQFYGMTKDPETEEYMMVVQFAEGNLRNFLSNNFNNLLWKDKIRNLQGMAVDLKYLHKLGYCHQDLHSGNILQIFDQSYISDFGLSRPSDKQKLNNKLCGVLPYIAPEVLNGSTYTSASDIYSFGVIMTELSSGKPPFYDKKHDLSLLLAICNKLRPEFGIGTPEIYKNLACKCMNAEPNQRPTASELNDILEFWSFSFNMSEDSQEKENFGYKGKEITATFEEADKEIPNISTSYKKDPDAIYTSRVFCFTNLNNISNEENYKDSQLSGLRIEQ</sequence>
<reference evidence="2 3" key="2">
    <citation type="submission" date="2017-10" db="EMBL/GenBank/DDBJ databases">
        <title>Genome analyses suggest a sexual origin of heterokaryosis in a supposedly ancient asexual fungus.</title>
        <authorList>
            <person name="Corradi N."/>
            <person name="Sedzielewska K."/>
            <person name="Noel J."/>
            <person name="Charron P."/>
            <person name="Farinelli L."/>
            <person name="Marton T."/>
            <person name="Kruger M."/>
            <person name="Pelin A."/>
            <person name="Brachmann A."/>
            <person name="Corradi N."/>
        </authorList>
    </citation>
    <scope>NUCLEOTIDE SEQUENCE [LARGE SCALE GENOMIC DNA]</scope>
    <source>
        <strain evidence="2 3">A1</strain>
    </source>
</reference>
<gene>
    <name evidence="2" type="ORF">RhiirA1_455054</name>
</gene>
<dbReference type="InterPro" id="IPR051681">
    <property type="entry name" value="Ser/Thr_Kinases-Pseudokinases"/>
</dbReference>
<dbReference type="VEuPathDB" id="FungiDB:RhiirFUN_016072"/>
<dbReference type="GO" id="GO:0004674">
    <property type="term" value="F:protein serine/threonine kinase activity"/>
    <property type="evidence" value="ECO:0007669"/>
    <property type="project" value="TreeGrafter"/>
</dbReference>
<keyword evidence="2" id="KW-0808">Transferase</keyword>
<dbReference type="Gene3D" id="1.10.510.10">
    <property type="entry name" value="Transferase(Phosphotransferase) domain 1"/>
    <property type="match status" value="1"/>
</dbReference>
<evidence type="ECO:0000313" key="2">
    <source>
        <dbReference type="EMBL" id="PKC70226.1"/>
    </source>
</evidence>